<organism evidence="1 2">
    <name type="scientific">Rhizobium lusitanum</name>
    <dbReference type="NCBI Taxonomy" id="293958"/>
    <lineage>
        <taxon>Bacteria</taxon>
        <taxon>Pseudomonadati</taxon>
        <taxon>Pseudomonadota</taxon>
        <taxon>Alphaproteobacteria</taxon>
        <taxon>Hyphomicrobiales</taxon>
        <taxon>Rhizobiaceae</taxon>
        <taxon>Rhizobium/Agrobacterium group</taxon>
        <taxon>Rhizobium</taxon>
    </lineage>
</organism>
<evidence type="ECO:0000313" key="2">
    <source>
        <dbReference type="Proteomes" id="UP000199205"/>
    </source>
</evidence>
<sequence length="56" mass="6207">MNSREAKFHTDLRLIICKHTGFPEVPAVALTIGPKPERISDESLIPAVSAFVLYNI</sequence>
<proteinExistence type="predicted"/>
<dbReference type="Proteomes" id="UP000199205">
    <property type="component" value="Unassembled WGS sequence"/>
</dbReference>
<accession>A0A1C3UE25</accession>
<protein>
    <submittedName>
        <fullName evidence="1">Uncharacterized protein</fullName>
    </submittedName>
</protein>
<name>A0A1C3UE25_9HYPH</name>
<evidence type="ECO:0000313" key="1">
    <source>
        <dbReference type="EMBL" id="SCB13730.1"/>
    </source>
</evidence>
<gene>
    <name evidence="1" type="ORF">GA0061101_102202</name>
</gene>
<dbReference type="AlphaFoldDB" id="A0A1C3UE25"/>
<dbReference type="EMBL" id="FMAF01000002">
    <property type="protein sequence ID" value="SCB13730.1"/>
    <property type="molecule type" value="Genomic_DNA"/>
</dbReference>
<reference evidence="1 2" key="1">
    <citation type="submission" date="2016-08" db="EMBL/GenBank/DDBJ databases">
        <authorList>
            <person name="Seilhamer J.J."/>
        </authorList>
    </citation>
    <scope>NUCLEOTIDE SEQUENCE [LARGE SCALE GENOMIC DNA]</scope>
    <source>
        <strain evidence="1 2">P1-7</strain>
    </source>
</reference>